<keyword evidence="3" id="KW-0067">ATP-binding</keyword>
<dbReference type="GO" id="GO:0005634">
    <property type="term" value="C:nucleus"/>
    <property type="evidence" value="ECO:0007669"/>
    <property type="project" value="TreeGrafter"/>
</dbReference>
<dbReference type="Proteomes" id="UP000694866">
    <property type="component" value="Unplaced"/>
</dbReference>
<dbReference type="InterPro" id="IPR027417">
    <property type="entry name" value="P-loop_NTPase"/>
</dbReference>
<dbReference type="GO" id="GO:0006261">
    <property type="term" value="P:DNA-templated DNA replication"/>
    <property type="evidence" value="ECO:0007669"/>
    <property type="project" value="TreeGrafter"/>
</dbReference>
<dbReference type="Pfam" id="PF12002">
    <property type="entry name" value="MgsA_C"/>
    <property type="match status" value="1"/>
</dbReference>
<dbReference type="InterPro" id="IPR003959">
    <property type="entry name" value="ATPase_AAA_core"/>
</dbReference>
<dbReference type="GeneID" id="105264085"/>
<dbReference type="FunFam" id="3.40.50.300:FF:000137">
    <property type="entry name" value="Replication-associated recombination protein A"/>
    <property type="match status" value="1"/>
</dbReference>
<dbReference type="CDD" id="cd18139">
    <property type="entry name" value="HLD_clamp_RarA"/>
    <property type="match status" value="1"/>
</dbReference>
<dbReference type="InterPro" id="IPR021886">
    <property type="entry name" value="MgsA_C"/>
</dbReference>
<evidence type="ECO:0000256" key="1">
    <source>
        <dbReference type="ARBA" id="ARBA00008959"/>
    </source>
</evidence>
<accession>A0A9R1TWJ4</accession>
<evidence type="ECO:0000313" key="6">
    <source>
        <dbReference type="Proteomes" id="UP000694866"/>
    </source>
</evidence>
<dbReference type="CDD" id="cd00009">
    <property type="entry name" value="AAA"/>
    <property type="match status" value="1"/>
</dbReference>
<gene>
    <name evidence="7" type="primary">LOC105264085</name>
</gene>
<proteinExistence type="inferred from homology"/>
<evidence type="ECO:0000256" key="4">
    <source>
        <dbReference type="SAM" id="MobiDB-lite"/>
    </source>
</evidence>
<dbReference type="Gene3D" id="1.20.272.10">
    <property type="match status" value="1"/>
</dbReference>
<dbReference type="AlphaFoldDB" id="A0A9R1TWJ4"/>
<dbReference type="OrthoDB" id="10265467at2759"/>
<dbReference type="Pfam" id="PF16193">
    <property type="entry name" value="AAA_assoc_2"/>
    <property type="match status" value="1"/>
</dbReference>
<evidence type="ECO:0000256" key="2">
    <source>
        <dbReference type="ARBA" id="ARBA00022741"/>
    </source>
</evidence>
<dbReference type="InterPro" id="IPR051314">
    <property type="entry name" value="AAA_ATPase_RarA/MGS1/WRNIP1"/>
</dbReference>
<dbReference type="Gene3D" id="3.40.50.300">
    <property type="entry name" value="P-loop containing nucleotide triphosphate hydrolases"/>
    <property type="match status" value="1"/>
</dbReference>
<dbReference type="Gene3D" id="1.10.8.60">
    <property type="match status" value="1"/>
</dbReference>
<dbReference type="GO" id="GO:0003677">
    <property type="term" value="F:DNA binding"/>
    <property type="evidence" value="ECO:0007669"/>
    <property type="project" value="InterPro"/>
</dbReference>
<dbReference type="GO" id="GO:0000731">
    <property type="term" value="P:DNA synthesis involved in DNA repair"/>
    <property type="evidence" value="ECO:0007669"/>
    <property type="project" value="TreeGrafter"/>
</dbReference>
<protein>
    <submittedName>
        <fullName evidence="7">ATPase WRNIP1-like</fullName>
    </submittedName>
</protein>
<comment type="similarity">
    <text evidence="1">Belongs to the AAA ATPase family. RarA/MGS1/WRNIP1 subfamily.</text>
</comment>
<dbReference type="SMART" id="SM00382">
    <property type="entry name" value="AAA"/>
    <property type="match status" value="1"/>
</dbReference>
<evidence type="ECO:0000259" key="5">
    <source>
        <dbReference type="SMART" id="SM00382"/>
    </source>
</evidence>
<dbReference type="GO" id="GO:0005524">
    <property type="term" value="F:ATP binding"/>
    <property type="evidence" value="ECO:0007669"/>
    <property type="project" value="UniProtKB-KW"/>
</dbReference>
<dbReference type="Pfam" id="PF00004">
    <property type="entry name" value="AAA"/>
    <property type="match status" value="1"/>
</dbReference>
<feature type="compositionally biased region" description="Polar residues" evidence="4">
    <location>
        <begin position="65"/>
        <end position="75"/>
    </location>
</feature>
<dbReference type="PANTHER" id="PTHR13779">
    <property type="entry name" value="WERNER HELICASE-INTERACTING PROTEIN 1 FAMILY MEMBER"/>
    <property type="match status" value="1"/>
</dbReference>
<dbReference type="InterPro" id="IPR032423">
    <property type="entry name" value="AAA_assoc_2"/>
</dbReference>
<name>A0A9R1TWJ4_9HYME</name>
<dbReference type="SUPFAM" id="SSF52540">
    <property type="entry name" value="P-loop containing nucleoside triphosphate hydrolases"/>
    <property type="match status" value="1"/>
</dbReference>
<keyword evidence="2" id="KW-0547">Nucleotide-binding</keyword>
<evidence type="ECO:0000256" key="3">
    <source>
        <dbReference type="ARBA" id="ARBA00022840"/>
    </source>
</evidence>
<dbReference type="GO" id="GO:0017116">
    <property type="term" value="F:single-stranded DNA helicase activity"/>
    <property type="evidence" value="ECO:0007669"/>
    <property type="project" value="TreeGrafter"/>
</dbReference>
<keyword evidence="6" id="KW-1185">Reference proteome</keyword>
<feature type="region of interest" description="Disordered" evidence="4">
    <location>
        <begin position="57"/>
        <end position="80"/>
    </location>
</feature>
<dbReference type="InterPro" id="IPR003593">
    <property type="entry name" value="AAA+_ATPase"/>
</dbReference>
<dbReference type="SUPFAM" id="SSF48019">
    <property type="entry name" value="post-AAA+ oligomerization domain-like"/>
    <property type="match status" value="1"/>
</dbReference>
<evidence type="ECO:0000313" key="7">
    <source>
        <dbReference type="RefSeq" id="XP_011298973.1"/>
    </source>
</evidence>
<reference evidence="7" key="1">
    <citation type="submission" date="2025-08" db="UniProtKB">
        <authorList>
            <consortium name="RefSeq"/>
        </authorList>
    </citation>
    <scope>IDENTIFICATION</scope>
    <source>
        <strain evidence="7">USDA-PBARC FA_bdor</strain>
        <tissue evidence="7">Whole organism</tissue>
    </source>
</reference>
<dbReference type="InterPro" id="IPR008921">
    <property type="entry name" value="DNA_pol3_clamp-load_cplx_C"/>
</dbReference>
<dbReference type="GO" id="GO:0016887">
    <property type="term" value="F:ATP hydrolysis activity"/>
    <property type="evidence" value="ECO:0007669"/>
    <property type="project" value="InterPro"/>
</dbReference>
<dbReference type="KEGG" id="fas:105264085"/>
<dbReference type="RefSeq" id="XP_011298973.1">
    <property type="nucleotide sequence ID" value="XM_011300671.1"/>
</dbReference>
<dbReference type="PANTHER" id="PTHR13779:SF7">
    <property type="entry name" value="ATPASE WRNIP1"/>
    <property type="match status" value="1"/>
</dbReference>
<sequence length="532" mass="59174">MECPVCSEIFPVTEIENHVDRCLFSESNRTPSASVSKRTFPFLNSEKPDLKKPKVQEIPDVDTKPQASGGQQLNKDNLKSKKVEMFSSNSRFGGEMSKKKTSGVKEHVPLAERLRPVDFSDYIGQKHMVGSETVLGQLMEKKEVTSMILWGPPGCGKTSLANIIAKMTKKRGSLDTRFVKLSATSSGIADIRQAVATAMAESKNNRRTVVFMDEIHRFNKLQQDIFLPHVEAGIFILIGATTENPSFSLNSALLSRCRVFSLEKLSSKDVTQILQRAVTALEGGIIPKNQSEEKGHEEDFLIEREALDWLAEVCDGDARVALSSLELTVKSRGRGAQGVPRISLRDVKSNLEKAYSMSERESDRNQDLVAAMHKCIKDSHANGALYWLARLMASGEDPVFIGKRLIRIASEDVAFDDPDALDTAVHTMHSCQMIGMPECDVILAQCVCYLCKATKARTIDSALRRVQKIIADHKGPQPSVPMFIRDTSSQRKLQVTVGRNLVRMDDKSRNHLPAGLESTDFFVEDDDDYNTH</sequence>
<feature type="domain" description="AAA+ ATPase" evidence="5">
    <location>
        <begin position="143"/>
        <end position="265"/>
    </location>
</feature>
<dbReference type="Gene3D" id="3.30.160.60">
    <property type="entry name" value="Classic Zinc Finger"/>
    <property type="match status" value="1"/>
</dbReference>
<dbReference type="GO" id="GO:0008047">
    <property type="term" value="F:enzyme activator activity"/>
    <property type="evidence" value="ECO:0007669"/>
    <property type="project" value="TreeGrafter"/>
</dbReference>
<organism evidence="6 7">
    <name type="scientific">Fopius arisanus</name>
    <dbReference type="NCBI Taxonomy" id="64838"/>
    <lineage>
        <taxon>Eukaryota</taxon>
        <taxon>Metazoa</taxon>
        <taxon>Ecdysozoa</taxon>
        <taxon>Arthropoda</taxon>
        <taxon>Hexapoda</taxon>
        <taxon>Insecta</taxon>
        <taxon>Pterygota</taxon>
        <taxon>Neoptera</taxon>
        <taxon>Endopterygota</taxon>
        <taxon>Hymenoptera</taxon>
        <taxon>Apocrita</taxon>
        <taxon>Ichneumonoidea</taxon>
        <taxon>Braconidae</taxon>
        <taxon>Opiinae</taxon>
        <taxon>Fopius</taxon>
    </lineage>
</organism>